<gene>
    <name evidence="2" type="ORF">L1049_012645</name>
</gene>
<dbReference type="Proteomes" id="UP001415857">
    <property type="component" value="Unassembled WGS sequence"/>
</dbReference>
<keyword evidence="3" id="KW-1185">Reference proteome</keyword>
<keyword evidence="1" id="KW-0472">Membrane</keyword>
<comment type="caution">
    <text evidence="2">The sequence shown here is derived from an EMBL/GenBank/DDBJ whole genome shotgun (WGS) entry which is preliminary data.</text>
</comment>
<organism evidence="2 3">
    <name type="scientific">Liquidambar formosana</name>
    <name type="common">Formosan gum</name>
    <dbReference type="NCBI Taxonomy" id="63359"/>
    <lineage>
        <taxon>Eukaryota</taxon>
        <taxon>Viridiplantae</taxon>
        <taxon>Streptophyta</taxon>
        <taxon>Embryophyta</taxon>
        <taxon>Tracheophyta</taxon>
        <taxon>Spermatophyta</taxon>
        <taxon>Magnoliopsida</taxon>
        <taxon>eudicotyledons</taxon>
        <taxon>Gunneridae</taxon>
        <taxon>Pentapetalae</taxon>
        <taxon>Saxifragales</taxon>
        <taxon>Altingiaceae</taxon>
        <taxon>Liquidambar</taxon>
    </lineage>
</organism>
<reference evidence="2 3" key="1">
    <citation type="journal article" date="2024" name="Plant J.">
        <title>Genome sequences and population genomics reveal climatic adaptation and genomic divergence between two closely related sweetgum species.</title>
        <authorList>
            <person name="Xu W.Q."/>
            <person name="Ren C.Q."/>
            <person name="Zhang X.Y."/>
            <person name="Comes H.P."/>
            <person name="Liu X.H."/>
            <person name="Li Y.G."/>
            <person name="Kettle C.J."/>
            <person name="Jalonen R."/>
            <person name="Gaisberger H."/>
            <person name="Ma Y.Z."/>
            <person name="Qiu Y.X."/>
        </authorList>
    </citation>
    <scope>NUCLEOTIDE SEQUENCE [LARGE SCALE GENOMIC DNA]</scope>
    <source>
        <strain evidence="2">Hangzhou</strain>
    </source>
</reference>
<proteinExistence type="predicted"/>
<evidence type="ECO:0000256" key="1">
    <source>
        <dbReference type="SAM" id="Phobius"/>
    </source>
</evidence>
<protein>
    <submittedName>
        <fullName evidence="2">Uncharacterized protein</fullName>
    </submittedName>
</protein>
<name>A0AAP0QZH5_LIQFO</name>
<sequence>MFPPAKVSSKVKDVMNYVGEKLKELLLILENFGGYLIDELDKVFPPETRGDKLRHWLRVSAPFVIAAVALLALFLCCRCCCCKGRTRMMKAPGRDCQIPRHVFERDPKGYFRGLHSKQPIEHVF</sequence>
<accession>A0AAP0QZH5</accession>
<evidence type="ECO:0000313" key="3">
    <source>
        <dbReference type="Proteomes" id="UP001415857"/>
    </source>
</evidence>
<dbReference type="AlphaFoldDB" id="A0AAP0QZH5"/>
<keyword evidence="1" id="KW-1133">Transmembrane helix</keyword>
<feature type="transmembrane region" description="Helical" evidence="1">
    <location>
        <begin position="59"/>
        <end position="81"/>
    </location>
</feature>
<evidence type="ECO:0000313" key="2">
    <source>
        <dbReference type="EMBL" id="KAK9266757.1"/>
    </source>
</evidence>
<dbReference type="PANTHER" id="PTHR33333:SF46">
    <property type="entry name" value="LOW QUALITY PROTEIN: GLYCINE-RICH PROTEIN DOT1"/>
    <property type="match status" value="1"/>
</dbReference>
<keyword evidence="1" id="KW-0812">Transmembrane</keyword>
<dbReference type="PANTHER" id="PTHR33333">
    <property type="entry name" value="ERYTHROCYTE MEMBRANE PROTEIN 1-LIKE"/>
    <property type="match status" value="1"/>
</dbReference>
<dbReference type="EMBL" id="JBBPBK010000063">
    <property type="protein sequence ID" value="KAK9266757.1"/>
    <property type="molecule type" value="Genomic_DNA"/>
</dbReference>
<dbReference type="InterPro" id="IPR039926">
    <property type="entry name" value="Egg_app_1"/>
</dbReference>